<protein>
    <recommendedName>
        <fullName evidence="6">ACAD9/ACADV-like C-terminal domain-containing protein</fullName>
    </recommendedName>
</protein>
<name>A0ABD1IXV2_9TELE</name>
<organism evidence="7 8">
    <name type="scientific">Coilia grayii</name>
    <name type="common">Gray's grenadier anchovy</name>
    <dbReference type="NCBI Taxonomy" id="363190"/>
    <lineage>
        <taxon>Eukaryota</taxon>
        <taxon>Metazoa</taxon>
        <taxon>Chordata</taxon>
        <taxon>Craniata</taxon>
        <taxon>Vertebrata</taxon>
        <taxon>Euteleostomi</taxon>
        <taxon>Actinopterygii</taxon>
        <taxon>Neopterygii</taxon>
        <taxon>Teleostei</taxon>
        <taxon>Clupei</taxon>
        <taxon>Clupeiformes</taxon>
        <taxon>Clupeoidei</taxon>
        <taxon>Engraulidae</taxon>
        <taxon>Coilinae</taxon>
        <taxon>Coilia</taxon>
    </lineage>
</organism>
<dbReference type="InterPro" id="IPR036250">
    <property type="entry name" value="AcylCo_DH-like_C"/>
</dbReference>
<keyword evidence="8" id="KW-1185">Reference proteome</keyword>
<keyword evidence="4" id="KW-0560">Oxidoreductase</keyword>
<proteinExistence type="predicted"/>
<reference evidence="7 8" key="1">
    <citation type="submission" date="2024-09" db="EMBL/GenBank/DDBJ databases">
        <title>A chromosome-level genome assembly of Gray's grenadier anchovy, Coilia grayii.</title>
        <authorList>
            <person name="Fu Z."/>
        </authorList>
    </citation>
    <scope>NUCLEOTIDE SEQUENCE [LARGE SCALE GENOMIC DNA]</scope>
    <source>
        <strain evidence="7">G4</strain>
        <tissue evidence="7">Muscle</tissue>
    </source>
</reference>
<comment type="caution">
    <text evidence="7">The sequence shown here is derived from an EMBL/GenBank/DDBJ whole genome shotgun (WGS) entry which is preliminary data.</text>
</comment>
<evidence type="ECO:0000256" key="4">
    <source>
        <dbReference type="ARBA" id="ARBA00023002"/>
    </source>
</evidence>
<evidence type="ECO:0000313" key="7">
    <source>
        <dbReference type="EMBL" id="KAL2079787.1"/>
    </source>
</evidence>
<gene>
    <name evidence="7" type="ORF">ACEWY4_025531</name>
</gene>
<keyword evidence="5" id="KW-0443">Lipid metabolism</keyword>
<keyword evidence="3" id="KW-0809">Transit peptide</keyword>
<dbReference type="PANTHER" id="PTHR43884">
    <property type="entry name" value="ACYL-COA DEHYDROGENASE"/>
    <property type="match status" value="1"/>
</dbReference>
<dbReference type="SUPFAM" id="SSF47203">
    <property type="entry name" value="Acyl-CoA dehydrogenase C-terminal domain-like"/>
    <property type="match status" value="1"/>
</dbReference>
<dbReference type="SUPFAM" id="SSF56645">
    <property type="entry name" value="Acyl-CoA dehydrogenase NM domain-like"/>
    <property type="match status" value="1"/>
</dbReference>
<comment type="pathway">
    <text evidence="1">Lipid metabolism; mitochondrial fatty acid beta-oxidation.</text>
</comment>
<dbReference type="PANTHER" id="PTHR43884:SF11">
    <property type="entry name" value="VERY LONG-CHAIN SPECIFIC ACYL-COA DEHYDROGENASE, MITOCHONDRIAL"/>
    <property type="match status" value="1"/>
</dbReference>
<dbReference type="AlphaFoldDB" id="A0ABD1IXV2"/>
<dbReference type="InterPro" id="IPR049448">
    <property type="entry name" value="ACAD9/ACADV-like_C"/>
</dbReference>
<evidence type="ECO:0000313" key="8">
    <source>
        <dbReference type="Proteomes" id="UP001591681"/>
    </source>
</evidence>
<dbReference type="GO" id="GO:0016491">
    <property type="term" value="F:oxidoreductase activity"/>
    <property type="evidence" value="ECO:0007669"/>
    <property type="project" value="UniProtKB-KW"/>
</dbReference>
<evidence type="ECO:0000259" key="6">
    <source>
        <dbReference type="Pfam" id="PF21343"/>
    </source>
</evidence>
<dbReference type="EMBL" id="JBHFQA010000022">
    <property type="protein sequence ID" value="KAL2079787.1"/>
    <property type="molecule type" value="Genomic_DNA"/>
</dbReference>
<keyword evidence="2" id="KW-0276">Fatty acid metabolism</keyword>
<sequence length="213" mass="23396">MGIKASNTAEVYFENVRVPADCVLGEVGGSFKVAMNILKNGRFGMAAALAGTMKGVLAKAVHHATNRIKFGHKIHTYGAMQEKLARMAMLHYVTESMAYVISGNMDSGAKDYHIEAAINEQFVLKRVADCAIDLYAMVVALSRASRSLQQGHPSAQHEKMLCETWCAEAHDRIMHDLQFLRSGTSKQTFKNMRAISKAVVEKGRVVSPHPLGF</sequence>
<evidence type="ECO:0000256" key="3">
    <source>
        <dbReference type="ARBA" id="ARBA00022946"/>
    </source>
</evidence>
<feature type="domain" description="ACAD9/ACADV-like C-terminal" evidence="6">
    <location>
        <begin position="116"/>
        <end position="204"/>
    </location>
</feature>
<dbReference type="InterPro" id="IPR009100">
    <property type="entry name" value="AcylCoA_DH/oxidase_NM_dom_sf"/>
</dbReference>
<dbReference type="Gene3D" id="1.20.140.10">
    <property type="entry name" value="Butyryl-CoA Dehydrogenase, subunit A, domain 3"/>
    <property type="match status" value="2"/>
</dbReference>
<dbReference type="Proteomes" id="UP001591681">
    <property type="component" value="Unassembled WGS sequence"/>
</dbReference>
<dbReference type="Pfam" id="PF21343">
    <property type="entry name" value="ACAD9-ACADV_C"/>
    <property type="match status" value="1"/>
</dbReference>
<accession>A0ABD1IXV2</accession>
<evidence type="ECO:0000256" key="1">
    <source>
        <dbReference type="ARBA" id="ARBA00005198"/>
    </source>
</evidence>
<dbReference type="GO" id="GO:0006631">
    <property type="term" value="P:fatty acid metabolic process"/>
    <property type="evidence" value="ECO:0007669"/>
    <property type="project" value="UniProtKB-KW"/>
</dbReference>
<evidence type="ECO:0000256" key="2">
    <source>
        <dbReference type="ARBA" id="ARBA00022832"/>
    </source>
</evidence>
<evidence type="ECO:0000256" key="5">
    <source>
        <dbReference type="ARBA" id="ARBA00023098"/>
    </source>
</evidence>